<sequence length="199" mass="20608">MSCASGAGSRSRRTGSRVSACAGALLVLLSGCGGGGTTTDTDSTGTGRKTTPAPSSSAAPTTPTEQREQLADLSATRMCSLIDPAELREPAFAVRDGQPEEVSFDPPVRGCRYRAEQEAEQDRSVLVAAQPDGFEGLGSEPIPELPVAASRTSYANDCTVYSDVAGATLQVVVSDGESGTERCEAARRITGRVLEKVAH</sequence>
<evidence type="ECO:0000256" key="1">
    <source>
        <dbReference type="SAM" id="MobiDB-lite"/>
    </source>
</evidence>
<feature type="compositionally biased region" description="Low complexity" evidence="1">
    <location>
        <begin position="38"/>
        <end position="64"/>
    </location>
</feature>
<reference evidence="3" key="1">
    <citation type="submission" date="2016-10" db="EMBL/GenBank/DDBJ databases">
        <authorList>
            <person name="Varghese N."/>
            <person name="Submissions S."/>
        </authorList>
    </citation>
    <scope>NUCLEOTIDE SEQUENCE [LARGE SCALE GENOMIC DNA]</scope>
    <source>
        <strain evidence="3">DSM 46732</strain>
    </source>
</reference>
<name>A0A1H0W9F3_9ACTN</name>
<evidence type="ECO:0000313" key="3">
    <source>
        <dbReference type="Proteomes" id="UP000199497"/>
    </source>
</evidence>
<organism evidence="2 3">
    <name type="scientific">Actinopolyspora xinjiangensis</name>
    <dbReference type="NCBI Taxonomy" id="405564"/>
    <lineage>
        <taxon>Bacteria</taxon>
        <taxon>Bacillati</taxon>
        <taxon>Actinomycetota</taxon>
        <taxon>Actinomycetes</taxon>
        <taxon>Actinopolysporales</taxon>
        <taxon>Actinopolysporaceae</taxon>
        <taxon>Actinopolyspora</taxon>
    </lineage>
</organism>
<accession>A0A1H0W9F3</accession>
<feature type="region of interest" description="Disordered" evidence="1">
    <location>
        <begin position="29"/>
        <end position="69"/>
    </location>
</feature>
<dbReference type="OrthoDB" id="3693408at2"/>
<gene>
    <name evidence="2" type="ORF">SAMN04487905_111101</name>
</gene>
<dbReference type="EMBL" id="FNJR01000011">
    <property type="protein sequence ID" value="SDP87420.1"/>
    <property type="molecule type" value="Genomic_DNA"/>
</dbReference>
<dbReference type="InterPro" id="IPR024520">
    <property type="entry name" value="DUF3558"/>
</dbReference>
<evidence type="ECO:0008006" key="4">
    <source>
        <dbReference type="Google" id="ProtNLM"/>
    </source>
</evidence>
<dbReference type="Pfam" id="PF12079">
    <property type="entry name" value="DUF3558"/>
    <property type="match status" value="1"/>
</dbReference>
<protein>
    <recommendedName>
        <fullName evidence="4">DUF3558 domain-containing protein</fullName>
    </recommendedName>
</protein>
<dbReference type="Proteomes" id="UP000199497">
    <property type="component" value="Unassembled WGS sequence"/>
</dbReference>
<keyword evidence="3" id="KW-1185">Reference proteome</keyword>
<dbReference type="RefSeq" id="WP_092603479.1">
    <property type="nucleotide sequence ID" value="NZ_FNJR01000011.1"/>
</dbReference>
<proteinExistence type="predicted"/>
<dbReference type="AlphaFoldDB" id="A0A1H0W9F3"/>
<evidence type="ECO:0000313" key="2">
    <source>
        <dbReference type="EMBL" id="SDP87420.1"/>
    </source>
</evidence>